<dbReference type="Proteomes" id="UP000075903">
    <property type="component" value="Unassembled WGS sequence"/>
</dbReference>
<evidence type="ECO:0000313" key="1">
    <source>
        <dbReference type="EnsemblMetazoa" id="AMEM010243-PA"/>
    </source>
</evidence>
<sequence>MDRIQVDDGRMEGIKSYCSQQSPNTKPVTMTSECSDKRILVQTRAGTRDPAKGCKGSLVQLAATGQRVPNGPMGRPFGPVRQCDWPPCERIKPPCGMADMLQRREGRAA</sequence>
<name>A0A182V7M1_ANOME</name>
<organism evidence="1 2">
    <name type="scientific">Anopheles merus</name>
    <name type="common">Mosquito</name>
    <dbReference type="NCBI Taxonomy" id="30066"/>
    <lineage>
        <taxon>Eukaryota</taxon>
        <taxon>Metazoa</taxon>
        <taxon>Ecdysozoa</taxon>
        <taxon>Arthropoda</taxon>
        <taxon>Hexapoda</taxon>
        <taxon>Insecta</taxon>
        <taxon>Pterygota</taxon>
        <taxon>Neoptera</taxon>
        <taxon>Endopterygota</taxon>
        <taxon>Diptera</taxon>
        <taxon>Nematocera</taxon>
        <taxon>Culicoidea</taxon>
        <taxon>Culicidae</taxon>
        <taxon>Anophelinae</taxon>
        <taxon>Anopheles</taxon>
    </lineage>
</organism>
<evidence type="ECO:0000313" key="2">
    <source>
        <dbReference type="Proteomes" id="UP000075903"/>
    </source>
</evidence>
<accession>A0A182V7M1</accession>
<proteinExistence type="predicted"/>
<keyword evidence="2" id="KW-1185">Reference proteome</keyword>
<protein>
    <submittedName>
        <fullName evidence="1">Uncharacterized protein</fullName>
    </submittedName>
</protein>
<dbReference type="VEuPathDB" id="VectorBase:AMEM010243"/>
<reference evidence="1" key="1">
    <citation type="submission" date="2020-05" db="UniProtKB">
        <authorList>
            <consortium name="EnsemblMetazoa"/>
        </authorList>
    </citation>
    <scope>IDENTIFICATION</scope>
    <source>
        <strain evidence="1">MAF</strain>
    </source>
</reference>
<dbReference type="AlphaFoldDB" id="A0A182V7M1"/>
<dbReference type="EnsemblMetazoa" id="AMEM010243-RA">
    <property type="protein sequence ID" value="AMEM010243-PA"/>
    <property type="gene ID" value="AMEM010243"/>
</dbReference>